<dbReference type="Gene3D" id="1.10.10.10">
    <property type="entry name" value="Winged helix-like DNA-binding domain superfamily/Winged helix DNA-binding domain"/>
    <property type="match status" value="1"/>
</dbReference>
<dbReference type="Pfam" id="PF09339">
    <property type="entry name" value="HTH_IclR"/>
    <property type="match status" value="1"/>
</dbReference>
<dbReference type="EMBL" id="JWTB01000011">
    <property type="protein sequence ID" value="KIC68173.1"/>
    <property type="molecule type" value="Genomic_DNA"/>
</dbReference>
<evidence type="ECO:0000259" key="5">
    <source>
        <dbReference type="PROSITE" id="PS51078"/>
    </source>
</evidence>
<dbReference type="InterPro" id="IPR014757">
    <property type="entry name" value="Tscrpt_reg_IclR_C"/>
</dbReference>
<dbReference type="Proteomes" id="UP000031196">
    <property type="component" value="Unassembled WGS sequence"/>
</dbReference>
<keyword evidence="3" id="KW-0804">Transcription</keyword>
<dbReference type="PANTHER" id="PTHR30136:SF34">
    <property type="entry name" value="TRANSCRIPTIONAL REGULATOR"/>
    <property type="match status" value="1"/>
</dbReference>
<dbReference type="InterPro" id="IPR029016">
    <property type="entry name" value="GAF-like_dom_sf"/>
</dbReference>
<dbReference type="GO" id="GO:0003700">
    <property type="term" value="F:DNA-binding transcription factor activity"/>
    <property type="evidence" value="ECO:0007669"/>
    <property type="project" value="TreeGrafter"/>
</dbReference>
<sequence length="263" mass="28500">MEEQAGYFVKSVEKAFDVLLAFTADQPRLTVSQVAARTDMTRASARRFLLTLADLGYLRPAGPAFELTARSLDIGRSYLAALTLPRVAEPHLRDLAAELNETTSLCILEGGDVVYVACVPSPRLLSVSITVGTRFPAWATSMGRVLLAGLPAPQLEEYFHSVRLHRFTDHSIGSVEDLRTEVEAARARGWSMVSQELEEGLRGVAVPVRRGHEVVAAANVSLQTHRAAAQDIEASVLPQLMETARRIALDYGGPPQGPAGDAR</sequence>
<dbReference type="InterPro" id="IPR005471">
    <property type="entry name" value="Tscrpt_reg_IclR_N"/>
</dbReference>
<dbReference type="PROSITE" id="PS51078">
    <property type="entry name" value="ICLR_ED"/>
    <property type="match status" value="1"/>
</dbReference>
<name>A0A0B4EN91_PSEPS</name>
<dbReference type="PROSITE" id="PS50890">
    <property type="entry name" value="PUA"/>
    <property type="match status" value="1"/>
</dbReference>
<dbReference type="GO" id="GO:0045892">
    <property type="term" value="P:negative regulation of DNA-templated transcription"/>
    <property type="evidence" value="ECO:0007669"/>
    <property type="project" value="TreeGrafter"/>
</dbReference>
<dbReference type="RefSeq" id="WP_043450801.1">
    <property type="nucleotide sequence ID" value="NZ_JBFBKS010000007.1"/>
</dbReference>
<keyword evidence="2" id="KW-0238">DNA-binding</keyword>
<dbReference type="GO" id="GO:0003677">
    <property type="term" value="F:DNA binding"/>
    <property type="evidence" value="ECO:0007669"/>
    <property type="project" value="UniProtKB-KW"/>
</dbReference>
<dbReference type="Gene3D" id="3.30.450.40">
    <property type="match status" value="1"/>
</dbReference>
<dbReference type="SUPFAM" id="SSF46785">
    <property type="entry name" value="Winged helix' DNA-binding domain"/>
    <property type="match status" value="1"/>
</dbReference>
<dbReference type="InterPro" id="IPR036390">
    <property type="entry name" value="WH_DNA-bd_sf"/>
</dbReference>
<dbReference type="InterPro" id="IPR050707">
    <property type="entry name" value="HTH_MetabolicPath_Reg"/>
</dbReference>
<dbReference type="OrthoDB" id="9807558at2"/>
<organism evidence="6 7">
    <name type="scientific">Pseudarthrobacter phenanthrenivorans</name>
    <name type="common">Arthrobacter phenanthrenivorans</name>
    <dbReference type="NCBI Taxonomy" id="361575"/>
    <lineage>
        <taxon>Bacteria</taxon>
        <taxon>Bacillati</taxon>
        <taxon>Actinomycetota</taxon>
        <taxon>Actinomycetes</taxon>
        <taxon>Micrococcales</taxon>
        <taxon>Micrococcaceae</taxon>
        <taxon>Pseudarthrobacter</taxon>
    </lineage>
</organism>
<keyword evidence="1" id="KW-0805">Transcription regulation</keyword>
<accession>A0A0B4EN91</accession>
<dbReference type="Pfam" id="PF01614">
    <property type="entry name" value="IclR_C"/>
    <property type="match status" value="1"/>
</dbReference>
<evidence type="ECO:0000256" key="1">
    <source>
        <dbReference type="ARBA" id="ARBA00023015"/>
    </source>
</evidence>
<dbReference type="AlphaFoldDB" id="A0A0B4EN91"/>
<dbReference type="InterPro" id="IPR036388">
    <property type="entry name" value="WH-like_DNA-bd_sf"/>
</dbReference>
<dbReference type="PANTHER" id="PTHR30136">
    <property type="entry name" value="HELIX-TURN-HELIX TRANSCRIPTIONAL REGULATOR, ICLR FAMILY"/>
    <property type="match status" value="1"/>
</dbReference>
<feature type="domain" description="HTH iclR-type" evidence="4">
    <location>
        <begin position="9"/>
        <end position="69"/>
    </location>
</feature>
<evidence type="ECO:0000256" key="2">
    <source>
        <dbReference type="ARBA" id="ARBA00023125"/>
    </source>
</evidence>
<feature type="domain" description="IclR-ED" evidence="5">
    <location>
        <begin position="70"/>
        <end position="253"/>
    </location>
</feature>
<evidence type="ECO:0000313" key="6">
    <source>
        <dbReference type="EMBL" id="KIC68173.1"/>
    </source>
</evidence>
<reference evidence="6 7" key="1">
    <citation type="submission" date="2014-12" db="EMBL/GenBank/DDBJ databases">
        <title>Genome sequencing of Arthrobacter phenanthrenivorans SWC37.</title>
        <authorList>
            <person name="Tan P.W."/>
            <person name="Chan K.-G."/>
        </authorList>
    </citation>
    <scope>NUCLEOTIDE SEQUENCE [LARGE SCALE GENOMIC DNA]</scope>
    <source>
        <strain evidence="6 7">SWC37</strain>
    </source>
</reference>
<evidence type="ECO:0000256" key="3">
    <source>
        <dbReference type="ARBA" id="ARBA00023163"/>
    </source>
</evidence>
<dbReference type="PROSITE" id="PS51077">
    <property type="entry name" value="HTH_ICLR"/>
    <property type="match status" value="1"/>
</dbReference>
<evidence type="ECO:0000259" key="4">
    <source>
        <dbReference type="PROSITE" id="PS51077"/>
    </source>
</evidence>
<protein>
    <submittedName>
        <fullName evidence="6">IclR family transcriptional regulator</fullName>
    </submittedName>
</protein>
<dbReference type="SMART" id="SM00346">
    <property type="entry name" value="HTH_ICLR"/>
    <property type="match status" value="1"/>
</dbReference>
<dbReference type="SUPFAM" id="SSF55781">
    <property type="entry name" value="GAF domain-like"/>
    <property type="match status" value="1"/>
</dbReference>
<gene>
    <name evidence="6" type="ORF">RM50_05670</name>
</gene>
<proteinExistence type="predicted"/>
<comment type="caution">
    <text evidence="6">The sequence shown here is derived from an EMBL/GenBank/DDBJ whole genome shotgun (WGS) entry which is preliminary data.</text>
</comment>
<evidence type="ECO:0000313" key="7">
    <source>
        <dbReference type="Proteomes" id="UP000031196"/>
    </source>
</evidence>